<dbReference type="FunFam" id="3.40.50.300:FF:000016">
    <property type="entry name" value="Oligopeptide ABC transporter ATP-binding component"/>
    <property type="match status" value="1"/>
</dbReference>
<evidence type="ECO:0000313" key="10">
    <source>
        <dbReference type="Proteomes" id="UP000226525"/>
    </source>
</evidence>
<dbReference type="InterPro" id="IPR013563">
    <property type="entry name" value="Oligopep_ABC_C"/>
</dbReference>
<dbReference type="Pfam" id="PF08352">
    <property type="entry name" value="oligo_HPY"/>
    <property type="match status" value="1"/>
</dbReference>
<keyword evidence="6 9" id="KW-0067">ATP-binding</keyword>
<dbReference type="InterPro" id="IPR027417">
    <property type="entry name" value="P-loop_NTPase"/>
</dbReference>
<dbReference type="InterPro" id="IPR003439">
    <property type="entry name" value="ABC_transporter-like_ATP-bd"/>
</dbReference>
<evidence type="ECO:0000256" key="1">
    <source>
        <dbReference type="ARBA" id="ARBA00004202"/>
    </source>
</evidence>
<dbReference type="Proteomes" id="UP000226525">
    <property type="component" value="Unassembled WGS sequence"/>
</dbReference>
<dbReference type="PANTHER" id="PTHR43297">
    <property type="entry name" value="OLIGOPEPTIDE TRANSPORT ATP-BINDING PROTEIN APPD"/>
    <property type="match status" value="1"/>
</dbReference>
<evidence type="ECO:0000259" key="8">
    <source>
        <dbReference type="PROSITE" id="PS50893"/>
    </source>
</evidence>
<dbReference type="PANTHER" id="PTHR43297:SF2">
    <property type="entry name" value="DIPEPTIDE TRANSPORT ATP-BINDING PROTEIN DPPD"/>
    <property type="match status" value="1"/>
</dbReference>
<dbReference type="InterPro" id="IPR050388">
    <property type="entry name" value="ABC_Ni/Peptide_Import"/>
</dbReference>
<comment type="caution">
    <text evidence="9">The sequence shown here is derived from an EMBL/GenBank/DDBJ whole genome shotgun (WGS) entry which is preliminary data.</text>
</comment>
<sequence>MGEALLEVEDLHVHFPTPDGVVQAVNGISYSLGKKEILAIVGESGSGKSVGVLSLLRLIPARDCKVQGSVNFEGQNLLKLSDREMRELRGNRIAMVFQDPMTSLNPVLRIGDQIQESVIEHQGISEKIAKSRAIELLELVGIPEAEKRYRHYPHQFSGGMRQRIMIAAGLACEPSILIADEPTTALDVTIQAQIIDLVKKLRREIGMSVIWITHDLGIVAGLADRVAVMYAGKIVEFAPVDQLFKTPQHPYSRGLLNSLPRLDARSEKPLEAIEGLPPNLINYPASCPFLERCSYQTEQCQTPPEMRSITTTHEVCCHHAGNL</sequence>
<evidence type="ECO:0000256" key="2">
    <source>
        <dbReference type="ARBA" id="ARBA00005417"/>
    </source>
</evidence>
<dbReference type="Gene3D" id="3.40.50.300">
    <property type="entry name" value="P-loop containing nucleotide triphosphate hydrolases"/>
    <property type="match status" value="1"/>
</dbReference>
<name>A0A2D6YJY4_9DELT</name>
<keyword evidence="5" id="KW-0547">Nucleotide-binding</keyword>
<dbReference type="PROSITE" id="PS50893">
    <property type="entry name" value="ABC_TRANSPORTER_2"/>
    <property type="match status" value="1"/>
</dbReference>
<dbReference type="PROSITE" id="PS00211">
    <property type="entry name" value="ABC_TRANSPORTER_1"/>
    <property type="match status" value="1"/>
</dbReference>
<organism evidence="9 10">
    <name type="scientific">SAR324 cluster bacterium</name>
    <dbReference type="NCBI Taxonomy" id="2024889"/>
    <lineage>
        <taxon>Bacteria</taxon>
        <taxon>Deltaproteobacteria</taxon>
        <taxon>SAR324 cluster</taxon>
    </lineage>
</organism>
<dbReference type="GO" id="GO:0005886">
    <property type="term" value="C:plasma membrane"/>
    <property type="evidence" value="ECO:0007669"/>
    <property type="project" value="UniProtKB-SubCell"/>
</dbReference>
<evidence type="ECO:0000256" key="3">
    <source>
        <dbReference type="ARBA" id="ARBA00022448"/>
    </source>
</evidence>
<dbReference type="InterPro" id="IPR017871">
    <property type="entry name" value="ABC_transporter-like_CS"/>
</dbReference>
<dbReference type="InterPro" id="IPR003593">
    <property type="entry name" value="AAA+_ATPase"/>
</dbReference>
<dbReference type="SMART" id="SM00382">
    <property type="entry name" value="AAA"/>
    <property type="match status" value="1"/>
</dbReference>
<feature type="domain" description="ABC transporter" evidence="8">
    <location>
        <begin position="6"/>
        <end position="256"/>
    </location>
</feature>
<dbReference type="CDD" id="cd03257">
    <property type="entry name" value="ABC_NikE_OppD_transporters"/>
    <property type="match status" value="1"/>
</dbReference>
<gene>
    <name evidence="9" type="ORF">CMN54_08485</name>
</gene>
<comment type="similarity">
    <text evidence="2">Belongs to the ABC transporter superfamily.</text>
</comment>
<dbReference type="GO" id="GO:0005524">
    <property type="term" value="F:ATP binding"/>
    <property type="evidence" value="ECO:0007669"/>
    <property type="project" value="UniProtKB-KW"/>
</dbReference>
<dbReference type="SUPFAM" id="SSF52540">
    <property type="entry name" value="P-loop containing nucleoside triphosphate hydrolases"/>
    <property type="match status" value="1"/>
</dbReference>
<keyword evidence="7" id="KW-0472">Membrane</keyword>
<comment type="subcellular location">
    <subcellularLocation>
        <location evidence="1">Cell membrane</location>
        <topology evidence="1">Peripheral membrane protein</topology>
    </subcellularLocation>
</comment>
<evidence type="ECO:0000313" key="9">
    <source>
        <dbReference type="EMBL" id="MAH63464.1"/>
    </source>
</evidence>
<evidence type="ECO:0000256" key="7">
    <source>
        <dbReference type="ARBA" id="ARBA00023136"/>
    </source>
</evidence>
<keyword evidence="4" id="KW-1003">Cell membrane</keyword>
<dbReference type="GO" id="GO:0016887">
    <property type="term" value="F:ATP hydrolysis activity"/>
    <property type="evidence" value="ECO:0007669"/>
    <property type="project" value="InterPro"/>
</dbReference>
<proteinExistence type="inferred from homology"/>
<evidence type="ECO:0000256" key="6">
    <source>
        <dbReference type="ARBA" id="ARBA00022840"/>
    </source>
</evidence>
<dbReference type="NCBIfam" id="TIGR01727">
    <property type="entry name" value="oligo_HPY"/>
    <property type="match status" value="1"/>
</dbReference>
<dbReference type="GO" id="GO:0015833">
    <property type="term" value="P:peptide transport"/>
    <property type="evidence" value="ECO:0007669"/>
    <property type="project" value="InterPro"/>
</dbReference>
<evidence type="ECO:0000256" key="5">
    <source>
        <dbReference type="ARBA" id="ARBA00022741"/>
    </source>
</evidence>
<accession>A0A2D6YJY4</accession>
<dbReference type="AlphaFoldDB" id="A0A2D6YJY4"/>
<dbReference type="Pfam" id="PF00005">
    <property type="entry name" value="ABC_tran"/>
    <property type="match status" value="1"/>
</dbReference>
<evidence type="ECO:0000256" key="4">
    <source>
        <dbReference type="ARBA" id="ARBA00022475"/>
    </source>
</evidence>
<keyword evidence="3" id="KW-0813">Transport</keyword>
<dbReference type="EMBL" id="NZEX01000093">
    <property type="protein sequence ID" value="MAH63464.1"/>
    <property type="molecule type" value="Genomic_DNA"/>
</dbReference>
<reference evidence="10" key="1">
    <citation type="submission" date="2017-09" db="EMBL/GenBank/DDBJ databases">
        <title>The Reconstruction of 2,631 Draft Metagenome-Assembled Genomes from the Global Oceans.</title>
        <authorList>
            <person name="Tully B.J."/>
            <person name="Graham E.D."/>
            <person name="Heidelberg J.F."/>
        </authorList>
    </citation>
    <scope>NUCLEOTIDE SEQUENCE [LARGE SCALE GENOMIC DNA]</scope>
</reference>
<protein>
    <submittedName>
        <fullName evidence="9">Peptide ABC transporter ATP-binding protein</fullName>
    </submittedName>
</protein>